<dbReference type="RefSeq" id="WP_059035771.1">
    <property type="nucleotide sequence ID" value="NZ_JAADZU010000006.1"/>
</dbReference>
<comment type="caution">
    <text evidence="1">The sequence shown here is derived from an EMBL/GenBank/DDBJ whole genome shotgun (WGS) entry which is preliminary data.</text>
</comment>
<evidence type="ECO:0008006" key="3">
    <source>
        <dbReference type="Google" id="ProtNLM"/>
    </source>
</evidence>
<organism evidence="1 2">
    <name type="scientific">Gordonia desulfuricans</name>
    <dbReference type="NCBI Taxonomy" id="89051"/>
    <lineage>
        <taxon>Bacteria</taxon>
        <taxon>Bacillati</taxon>
        <taxon>Actinomycetota</taxon>
        <taxon>Actinomycetes</taxon>
        <taxon>Mycobacteriales</taxon>
        <taxon>Gordoniaceae</taxon>
        <taxon>Gordonia</taxon>
    </lineage>
</organism>
<protein>
    <recommendedName>
        <fullName evidence="3">Tetratricopeptide repeat protein</fullName>
    </recommendedName>
</protein>
<dbReference type="InterPro" id="IPR011990">
    <property type="entry name" value="TPR-like_helical_dom_sf"/>
</dbReference>
<sequence length="930" mass="100095">MAGPSRDDDELERLQRDLWEARHGHGGPGEHDFTPYPSLIARADALGDRRTMFTARLDAAMAAASWGPSVDQLTLVAWMLADLDARGPELRLHEYEMFEVYVNVADVVMNAIELPAMGFGQIRALVADWTVRATAGGYDPAAVEAYVEAEIALHQGDPGRAVEIMEPMLGAPPPPGFCDDWIEACLTRYYAEAGRDHDAVSLGEGGLADNGNRCGFFPAEPSYPLVGPYARAGRRDDVVTAVRAVDRAWRHPAMIGRAAESLIGLLHVDELATAHQLVLRHLDRIDEAFSPMAELQQATAIGAVFASVAAIDPDSVVAQRISPSQPARVRPVGELADEFATRARELAQRFDIRNRTTAISDRTERLLAVRGGGYPESEVVPVARRDAAGLLSGMFVFRPVSERRAEQCAELLRDKLSDLTKLERVRAEQALAWDRRRTDPDLSVAELRAAAERASAIGRPHWAMQSRLLADALEVDLSTGSSLPAADAVPDPGWEPERQANIWNIRAMLISGTDTSAAIATLDRGLAVLADPDAAVRLREGAGSPVADSWMLKATMHRARANLRGSQDLEFADDADAAVSAARRAVASATGSDQRMEARAELVEALRLASADQQQRDPAGVEPLLDEALTHSRYVQRAEVLMHRYEIRLAAGDLGGAVDDAEHARAVLTVEGLAHTADSVALDLAGVMVERGDDAQSVIDIVGPVTDRMTALGDDYHADRGRRVMATAQSRAGLHAEAAMTVTAVLETLPPDSPEDDRARLLRFRADERDAVDDAPAAIVDYLAAADVFEAIGAVVDAVDALRRAAMASHTLHDVAVAEAHLARAGRLLAVLPDGPETVYTRAQVDIAAADLRAAEDPDGARVLLAAALEAARHNGWIPLVVAACASAAWVEYQQDDRQAADARIAEGLSYAPDDSTLLDMRTFIGELPD</sequence>
<evidence type="ECO:0000313" key="2">
    <source>
        <dbReference type="Proteomes" id="UP000466307"/>
    </source>
</evidence>
<name>A0A7K3LK57_9ACTN</name>
<gene>
    <name evidence="1" type="ORF">GYA93_03175</name>
</gene>
<evidence type="ECO:0000313" key="1">
    <source>
        <dbReference type="EMBL" id="NDK88588.1"/>
    </source>
</evidence>
<keyword evidence="2" id="KW-1185">Reference proteome</keyword>
<accession>A0A7K3LK57</accession>
<proteinExistence type="predicted"/>
<dbReference type="EMBL" id="JAADZU010000006">
    <property type="protein sequence ID" value="NDK88588.1"/>
    <property type="molecule type" value="Genomic_DNA"/>
</dbReference>
<dbReference type="AlphaFoldDB" id="A0A7K3LK57"/>
<dbReference type="SUPFAM" id="SSF48452">
    <property type="entry name" value="TPR-like"/>
    <property type="match status" value="1"/>
</dbReference>
<reference evidence="1 2" key="1">
    <citation type="submission" date="2020-01" db="EMBL/GenBank/DDBJ databases">
        <title>Investigation of new actinobacteria for the biodesulphurisation of diesel fuel.</title>
        <authorList>
            <person name="Athi Narayanan S.M."/>
        </authorList>
    </citation>
    <scope>NUCLEOTIDE SEQUENCE [LARGE SCALE GENOMIC DNA]</scope>
    <source>
        <strain evidence="1 2">213E</strain>
    </source>
</reference>
<dbReference type="Proteomes" id="UP000466307">
    <property type="component" value="Unassembled WGS sequence"/>
</dbReference>